<dbReference type="Proteomes" id="UP000050761">
    <property type="component" value="Unassembled WGS sequence"/>
</dbReference>
<dbReference type="EMBL" id="UZAH01029503">
    <property type="protein sequence ID" value="VDP06411.1"/>
    <property type="molecule type" value="Genomic_DNA"/>
</dbReference>
<dbReference type="WBParaSite" id="HPBE_0001658501-mRNA-1">
    <property type="protein sequence ID" value="HPBE_0001658501-mRNA-1"/>
    <property type="gene ID" value="HPBE_0001658501"/>
</dbReference>
<proteinExistence type="predicted"/>
<organism evidence="3 4">
    <name type="scientific">Heligmosomoides polygyrus</name>
    <name type="common">Parasitic roundworm</name>
    <dbReference type="NCBI Taxonomy" id="6339"/>
    <lineage>
        <taxon>Eukaryota</taxon>
        <taxon>Metazoa</taxon>
        <taxon>Ecdysozoa</taxon>
        <taxon>Nematoda</taxon>
        <taxon>Chromadorea</taxon>
        <taxon>Rhabditida</taxon>
        <taxon>Rhabditina</taxon>
        <taxon>Rhabditomorpha</taxon>
        <taxon>Strongyloidea</taxon>
        <taxon>Heligmosomidae</taxon>
        <taxon>Heligmosomoides</taxon>
    </lineage>
</organism>
<keyword evidence="3" id="KW-1185">Reference proteome</keyword>
<accession>A0A183G4V5</accession>
<accession>A0A3P8A4U5</accession>
<name>A0A183G4V5_HELPZ</name>
<sequence length="168" mass="18217">MKKSKYRWAERTIDGVSATHNGSRKTWEATGTTANAMGRLILKIFRRAESASLDASSQKSSGLEELWSPLRTPPADKRTIKVQSSKPAVTDRPAIVLSRGESATRSVAVVSEVIASQFDADHRQRLAECGPLSTTGRSLRSDGGQSRPKHSIFTAVEPLLLIVVDVSS</sequence>
<evidence type="ECO:0000313" key="3">
    <source>
        <dbReference type="Proteomes" id="UP000050761"/>
    </source>
</evidence>
<reference evidence="2 3" key="1">
    <citation type="submission" date="2018-11" db="EMBL/GenBank/DDBJ databases">
        <authorList>
            <consortium name="Pathogen Informatics"/>
        </authorList>
    </citation>
    <scope>NUCLEOTIDE SEQUENCE [LARGE SCALE GENOMIC DNA]</scope>
</reference>
<protein>
    <submittedName>
        <fullName evidence="2 4">Uncharacterized protein</fullName>
    </submittedName>
</protein>
<feature type="region of interest" description="Disordered" evidence="1">
    <location>
        <begin position="53"/>
        <end position="86"/>
    </location>
</feature>
<reference evidence="4" key="2">
    <citation type="submission" date="2019-09" db="UniProtKB">
        <authorList>
            <consortium name="WormBaseParasite"/>
        </authorList>
    </citation>
    <scope>IDENTIFICATION</scope>
</reference>
<evidence type="ECO:0000313" key="2">
    <source>
        <dbReference type="EMBL" id="VDP06411.1"/>
    </source>
</evidence>
<gene>
    <name evidence="2" type="ORF">HPBE_LOCUS16584</name>
</gene>
<evidence type="ECO:0000256" key="1">
    <source>
        <dbReference type="SAM" id="MobiDB-lite"/>
    </source>
</evidence>
<dbReference type="AlphaFoldDB" id="A0A183G4V5"/>
<evidence type="ECO:0000313" key="4">
    <source>
        <dbReference type="WBParaSite" id="HPBE_0001658501-mRNA-1"/>
    </source>
</evidence>